<evidence type="ECO:0000313" key="3">
    <source>
        <dbReference type="EMBL" id="MBW8640095.1"/>
    </source>
</evidence>
<sequence>MYKRLSLPVLAMFLVFVLAPSAMAEQNVGRIYLPMSVADSEKLIGPPPAPDSEEHRTQMAIVLWLQKTRTPQQVAFVEKPLNLERFASLISAELVDVDGRLLKATLDAIINEVRADYDALKAIYGEPRPFQVDKRVRPVGDPRPVASYPSGHATRAMVYGKILSDLFPKHSDDLMALAVDIGYGRVIAGVHYPDDVVAGQKLGAAYADAILAQPTYAEAKRRILGEE</sequence>
<accession>A0AAE2ZSK8</accession>
<evidence type="ECO:0000259" key="2">
    <source>
        <dbReference type="SMART" id="SM00014"/>
    </source>
</evidence>
<protein>
    <submittedName>
        <fullName evidence="3">Phosphatase PAP2 family protein</fullName>
    </submittedName>
</protein>
<keyword evidence="1" id="KW-0732">Signal</keyword>
<dbReference type="GO" id="GO:0003993">
    <property type="term" value="F:acid phosphatase activity"/>
    <property type="evidence" value="ECO:0007669"/>
    <property type="project" value="InterPro"/>
</dbReference>
<feature type="signal peptide" evidence="1">
    <location>
        <begin position="1"/>
        <end position="24"/>
    </location>
</feature>
<feature type="chain" id="PRO_5041910505" evidence="1">
    <location>
        <begin position="25"/>
        <end position="227"/>
    </location>
</feature>
<dbReference type="SUPFAM" id="SSF48317">
    <property type="entry name" value="Acid phosphatase/Vanadium-dependent haloperoxidase"/>
    <property type="match status" value="1"/>
</dbReference>
<dbReference type="PANTHER" id="PTHR14969">
    <property type="entry name" value="SPHINGOSINE-1-PHOSPHATE PHOSPHOHYDROLASE"/>
    <property type="match status" value="1"/>
</dbReference>
<dbReference type="EMBL" id="JAICBX010000005">
    <property type="protein sequence ID" value="MBW8640095.1"/>
    <property type="molecule type" value="Genomic_DNA"/>
</dbReference>
<dbReference type="InterPro" id="IPR000326">
    <property type="entry name" value="PAP2/HPO"/>
</dbReference>
<dbReference type="Proteomes" id="UP001196509">
    <property type="component" value="Unassembled WGS sequence"/>
</dbReference>
<dbReference type="GO" id="GO:0030288">
    <property type="term" value="C:outer membrane-bounded periplasmic space"/>
    <property type="evidence" value="ECO:0007669"/>
    <property type="project" value="InterPro"/>
</dbReference>
<evidence type="ECO:0000256" key="1">
    <source>
        <dbReference type="SAM" id="SignalP"/>
    </source>
</evidence>
<dbReference type="Pfam" id="PF01569">
    <property type="entry name" value="PAP2"/>
    <property type="match status" value="1"/>
</dbReference>
<proteinExistence type="predicted"/>
<keyword evidence="4" id="KW-1185">Reference proteome</keyword>
<reference evidence="3" key="1">
    <citation type="submission" date="2021-08" db="EMBL/GenBank/DDBJ databases">
        <title>Hoeflea bacterium WL0058 sp. nov., isolated from the sediment.</title>
        <authorList>
            <person name="Wang L."/>
            <person name="Zhang D."/>
        </authorList>
    </citation>
    <scope>NUCLEOTIDE SEQUENCE</scope>
    <source>
        <strain evidence="3">WL0058</strain>
    </source>
</reference>
<dbReference type="AlphaFoldDB" id="A0AAE2ZSK8"/>
<name>A0AAE2ZSK8_9HYPH</name>
<dbReference type="CDD" id="cd03380">
    <property type="entry name" value="PAP2_like_1"/>
    <property type="match status" value="1"/>
</dbReference>
<dbReference type="Gene3D" id="1.20.144.10">
    <property type="entry name" value="Phosphatidic acid phosphatase type 2/haloperoxidase"/>
    <property type="match status" value="1"/>
</dbReference>
<dbReference type="InterPro" id="IPR036938">
    <property type="entry name" value="PAP2/HPO_sf"/>
</dbReference>
<feature type="domain" description="Phosphatidic acid phosphatase type 2/haloperoxidase" evidence="2">
    <location>
        <begin position="101"/>
        <end position="211"/>
    </location>
</feature>
<dbReference type="SMART" id="SM00014">
    <property type="entry name" value="acidPPc"/>
    <property type="match status" value="1"/>
</dbReference>
<evidence type="ECO:0000313" key="4">
    <source>
        <dbReference type="Proteomes" id="UP001196509"/>
    </source>
</evidence>
<dbReference type="RefSeq" id="WP_220230813.1">
    <property type="nucleotide sequence ID" value="NZ_JAICBX010000005.1"/>
</dbReference>
<dbReference type="PANTHER" id="PTHR14969:SF13">
    <property type="entry name" value="AT30094P"/>
    <property type="match status" value="1"/>
</dbReference>
<organism evidence="3 4">
    <name type="scientific">Flavimaribacter sediminis</name>
    <dbReference type="NCBI Taxonomy" id="2865987"/>
    <lineage>
        <taxon>Bacteria</taxon>
        <taxon>Pseudomonadati</taxon>
        <taxon>Pseudomonadota</taxon>
        <taxon>Alphaproteobacteria</taxon>
        <taxon>Hyphomicrobiales</taxon>
        <taxon>Rhizobiaceae</taxon>
        <taxon>Flavimaribacter</taxon>
    </lineage>
</organism>
<comment type="caution">
    <text evidence="3">The sequence shown here is derived from an EMBL/GenBank/DDBJ whole genome shotgun (WGS) entry which is preliminary data.</text>
</comment>
<dbReference type="InterPro" id="IPR001011">
    <property type="entry name" value="Acid_Pase_classA_bac"/>
</dbReference>
<dbReference type="PIRSF" id="PIRSF000897">
    <property type="entry name" value="Acid_Ptase_ClsA"/>
    <property type="match status" value="1"/>
</dbReference>
<gene>
    <name evidence="3" type="ORF">K1W69_23070</name>
</gene>